<keyword evidence="1" id="KW-0812">Transmembrane</keyword>
<keyword evidence="4" id="KW-1185">Reference proteome</keyword>
<organism evidence="3 4">
    <name type="scientific">Dendryphion nanum</name>
    <dbReference type="NCBI Taxonomy" id="256645"/>
    <lineage>
        <taxon>Eukaryota</taxon>
        <taxon>Fungi</taxon>
        <taxon>Dikarya</taxon>
        <taxon>Ascomycota</taxon>
        <taxon>Pezizomycotina</taxon>
        <taxon>Dothideomycetes</taxon>
        <taxon>Pleosporomycetidae</taxon>
        <taxon>Pleosporales</taxon>
        <taxon>Torulaceae</taxon>
        <taxon>Dendryphion</taxon>
    </lineage>
</organism>
<feature type="transmembrane region" description="Helical" evidence="1">
    <location>
        <begin position="501"/>
        <end position="523"/>
    </location>
</feature>
<keyword evidence="2" id="KW-0732">Signal</keyword>
<evidence type="ECO:0000313" key="4">
    <source>
        <dbReference type="Proteomes" id="UP000700596"/>
    </source>
</evidence>
<dbReference type="PANTHER" id="PTHR35043:SF7">
    <property type="entry name" value="TRANSCRIPTION FACTOR DOMAIN-CONTAINING PROTEIN"/>
    <property type="match status" value="1"/>
</dbReference>
<dbReference type="AlphaFoldDB" id="A0A9P9IYI8"/>
<evidence type="ECO:0000313" key="3">
    <source>
        <dbReference type="EMBL" id="KAH7138512.1"/>
    </source>
</evidence>
<feature type="transmembrane region" description="Helical" evidence="1">
    <location>
        <begin position="209"/>
        <end position="232"/>
    </location>
</feature>
<feature type="transmembrane region" description="Helical" evidence="1">
    <location>
        <begin position="75"/>
        <end position="95"/>
    </location>
</feature>
<feature type="transmembrane region" description="Helical" evidence="1">
    <location>
        <begin position="543"/>
        <end position="564"/>
    </location>
</feature>
<dbReference type="Proteomes" id="UP000700596">
    <property type="component" value="Unassembled WGS sequence"/>
</dbReference>
<sequence>MMFLLGIALFTQAAVSSDVETATTSWHSATNERSTWDLISSCVLTLTICVWSALHLNVPTENSTRTQRNLRRARWIVLGIFAPELVVSSAFAQYLTAKWLLREIQKDAKHRNDPTPGAEHQLKQWTLTTCHFAVMGGITVEASECLGGGARLSLTSEGVRLLSFLGHLPQVQESHIRDKSKADGLGKTLVCLQAGWMILQTIARVHQDLTITLLEINTIGHVLCALLIYGLWWNKPLEVKDPIIIAREEWMDPYLSFMWMCSPISGSDDDEITEMRCMAYIPQAQRACTHDQLVSATTVEEMEAPTPLIPHETHFSIGSKARRDPVKFIGPLGEFNVGIQSRSTFPTPFDHRVSYKIGEKGLKTAPEHEVFIEIQEPHHGLQHSLQYCRRAFTDCKDHDPLPESAIKRWRNACLMVDKLWQQCEERPDYRGIYFTTSTLGKFVGEKTYIDTHMRNFLRLSYLGSGNVSQHLVTVLAFAGSAYGGLHLAAWNDYFPTKVERILWITSSIAICSSWIMLWLFFLIKKIIKKMTTIQSRLNKVRSLATFGKYAIMPMFVLARAYLVVEAFVSLRRVPLEVYQTPEWSEYFPHL</sequence>
<comment type="caution">
    <text evidence="3">The sequence shown here is derived from an EMBL/GenBank/DDBJ whole genome shotgun (WGS) entry which is preliminary data.</text>
</comment>
<dbReference type="OrthoDB" id="3061561at2759"/>
<feature type="chain" id="PRO_5040449414" evidence="2">
    <location>
        <begin position="17"/>
        <end position="590"/>
    </location>
</feature>
<feature type="transmembrane region" description="Helical" evidence="1">
    <location>
        <begin position="35"/>
        <end position="54"/>
    </location>
</feature>
<dbReference type="PANTHER" id="PTHR35043">
    <property type="entry name" value="TRANSCRIPTION FACTOR DOMAIN-CONTAINING PROTEIN"/>
    <property type="match status" value="1"/>
</dbReference>
<feature type="signal peptide" evidence="2">
    <location>
        <begin position="1"/>
        <end position="16"/>
    </location>
</feature>
<protein>
    <submittedName>
        <fullName evidence="3">Uncharacterized protein</fullName>
    </submittedName>
</protein>
<gene>
    <name evidence="3" type="ORF">B0J11DRAFT_17099</name>
</gene>
<evidence type="ECO:0000256" key="1">
    <source>
        <dbReference type="SAM" id="Phobius"/>
    </source>
</evidence>
<name>A0A9P9IYI8_9PLEO</name>
<keyword evidence="1" id="KW-1133">Transmembrane helix</keyword>
<reference evidence="3" key="1">
    <citation type="journal article" date="2021" name="Nat. Commun.">
        <title>Genetic determinants of endophytism in the Arabidopsis root mycobiome.</title>
        <authorList>
            <person name="Mesny F."/>
            <person name="Miyauchi S."/>
            <person name="Thiergart T."/>
            <person name="Pickel B."/>
            <person name="Atanasova L."/>
            <person name="Karlsson M."/>
            <person name="Huettel B."/>
            <person name="Barry K.W."/>
            <person name="Haridas S."/>
            <person name="Chen C."/>
            <person name="Bauer D."/>
            <person name="Andreopoulos W."/>
            <person name="Pangilinan J."/>
            <person name="LaButti K."/>
            <person name="Riley R."/>
            <person name="Lipzen A."/>
            <person name="Clum A."/>
            <person name="Drula E."/>
            <person name="Henrissat B."/>
            <person name="Kohler A."/>
            <person name="Grigoriev I.V."/>
            <person name="Martin F.M."/>
            <person name="Hacquard S."/>
        </authorList>
    </citation>
    <scope>NUCLEOTIDE SEQUENCE</scope>
    <source>
        <strain evidence="3">MPI-CAGE-CH-0243</strain>
    </source>
</reference>
<keyword evidence="1" id="KW-0472">Membrane</keyword>
<dbReference type="EMBL" id="JAGMWT010000001">
    <property type="protein sequence ID" value="KAH7138512.1"/>
    <property type="molecule type" value="Genomic_DNA"/>
</dbReference>
<evidence type="ECO:0000256" key="2">
    <source>
        <dbReference type="SAM" id="SignalP"/>
    </source>
</evidence>
<accession>A0A9P9IYI8</accession>
<proteinExistence type="predicted"/>